<dbReference type="GO" id="GO:0016758">
    <property type="term" value="F:hexosyltransferase activity"/>
    <property type="evidence" value="ECO:0007669"/>
    <property type="project" value="UniProtKB-ARBA"/>
</dbReference>
<keyword evidence="3" id="KW-0808">Transferase</keyword>
<dbReference type="EMBL" id="WDAL01000008">
    <property type="protein sequence ID" value="KAB6638203.1"/>
    <property type="molecule type" value="Genomic_DNA"/>
</dbReference>
<feature type="domain" description="Glycosyltransferase 2-like" evidence="1">
    <location>
        <begin position="4"/>
        <end position="106"/>
    </location>
</feature>
<proteinExistence type="predicted"/>
<dbReference type="AlphaFoldDB" id="A0A414GPL6"/>
<sequence>MKISIITVCFNAVGVIEKTILSVISQTYNDVEYIIIDGGSTDGTLDIVKKYENYIAYWISEPDSGIYNAMNKGVKHATGLYCNFMNAGDFFINEKVLENIFTSNRNEDLISGIAQIPQGFWYPPEEKNISLFYFFKKGFCHQATFIKRQLMEEYPYDEDLKISADLLFFIMVSVFRNGTSYTRINEIVCFYDTNGISSNMEKADEERCRILKSVVPARIFKDYQLLYLYDTPLLKMLLPIINNSFFVKSLSFLRFLKKKIKKNIEWK</sequence>
<reference evidence="2 5" key="2">
    <citation type="journal article" date="2019" name="Nat. Med.">
        <title>A library of human gut bacterial isolates paired with longitudinal multiomics data enables mechanistic microbiome research.</title>
        <authorList>
            <person name="Poyet M."/>
            <person name="Groussin M."/>
            <person name="Gibbons S.M."/>
            <person name="Avila-Pacheco J."/>
            <person name="Jiang X."/>
            <person name="Kearney S.M."/>
            <person name="Perrotta A.R."/>
            <person name="Berdy B."/>
            <person name="Zhao S."/>
            <person name="Lieberman T.D."/>
            <person name="Swanson P.K."/>
            <person name="Smith M."/>
            <person name="Roesemann S."/>
            <person name="Alexander J.E."/>
            <person name="Rich S.A."/>
            <person name="Livny J."/>
            <person name="Vlamakis H."/>
            <person name="Clish C."/>
            <person name="Bullock K."/>
            <person name="Deik A."/>
            <person name="Scott J."/>
            <person name="Pierce K.A."/>
            <person name="Xavier R.J."/>
            <person name="Alm E.J."/>
        </authorList>
    </citation>
    <scope>NUCLEOTIDE SEQUENCE [LARGE SCALE GENOMIC DNA]</scope>
    <source>
        <strain evidence="2 5">BIOML-A98</strain>
    </source>
</reference>
<protein>
    <submittedName>
        <fullName evidence="3">Glycosyltransferase</fullName>
    </submittedName>
</protein>
<evidence type="ECO:0000313" key="4">
    <source>
        <dbReference type="Proteomes" id="UP000283429"/>
    </source>
</evidence>
<dbReference type="InterPro" id="IPR029044">
    <property type="entry name" value="Nucleotide-diphossugar_trans"/>
</dbReference>
<dbReference type="Proteomes" id="UP000283429">
    <property type="component" value="Unassembled WGS sequence"/>
</dbReference>
<dbReference type="PANTHER" id="PTHR22916">
    <property type="entry name" value="GLYCOSYLTRANSFERASE"/>
    <property type="match status" value="1"/>
</dbReference>
<accession>A0A414GPL6</accession>
<organism evidence="3 4">
    <name type="scientific">Phocaeicola vulgatus</name>
    <name type="common">Bacteroides vulgatus</name>
    <dbReference type="NCBI Taxonomy" id="821"/>
    <lineage>
        <taxon>Bacteria</taxon>
        <taxon>Pseudomonadati</taxon>
        <taxon>Bacteroidota</taxon>
        <taxon>Bacteroidia</taxon>
        <taxon>Bacteroidales</taxon>
        <taxon>Bacteroidaceae</taxon>
        <taxon>Phocaeicola</taxon>
    </lineage>
</organism>
<evidence type="ECO:0000313" key="3">
    <source>
        <dbReference type="EMBL" id="RHD70740.1"/>
    </source>
</evidence>
<evidence type="ECO:0000259" key="1">
    <source>
        <dbReference type="Pfam" id="PF00535"/>
    </source>
</evidence>
<dbReference type="SUPFAM" id="SSF53448">
    <property type="entry name" value="Nucleotide-diphospho-sugar transferases"/>
    <property type="match status" value="1"/>
</dbReference>
<name>A0A414GPL6_PHOVU</name>
<comment type="caution">
    <text evidence="3">The sequence shown here is derived from an EMBL/GenBank/DDBJ whole genome shotgun (WGS) entry which is preliminary data.</text>
</comment>
<dbReference type="RefSeq" id="WP_087337327.1">
    <property type="nucleotide sequence ID" value="NZ_JAKKXR010000002.1"/>
</dbReference>
<dbReference type="EMBL" id="QSJM01000114">
    <property type="protein sequence ID" value="RHD70740.1"/>
    <property type="molecule type" value="Genomic_DNA"/>
</dbReference>
<dbReference type="Proteomes" id="UP000462015">
    <property type="component" value="Unassembled WGS sequence"/>
</dbReference>
<dbReference type="Pfam" id="PF00535">
    <property type="entry name" value="Glycos_transf_2"/>
    <property type="match status" value="1"/>
</dbReference>
<evidence type="ECO:0000313" key="5">
    <source>
        <dbReference type="Proteomes" id="UP000462015"/>
    </source>
</evidence>
<reference evidence="3 4" key="1">
    <citation type="submission" date="2018-08" db="EMBL/GenBank/DDBJ databases">
        <title>A genome reference for cultivated species of the human gut microbiota.</title>
        <authorList>
            <person name="Zou Y."/>
            <person name="Xue W."/>
            <person name="Luo G."/>
        </authorList>
    </citation>
    <scope>NUCLEOTIDE SEQUENCE [LARGE SCALE GENOMIC DNA]</scope>
    <source>
        <strain evidence="3 4">AM30-40</strain>
    </source>
</reference>
<dbReference type="Gene3D" id="3.90.550.10">
    <property type="entry name" value="Spore Coat Polysaccharide Biosynthesis Protein SpsA, Chain A"/>
    <property type="match status" value="1"/>
</dbReference>
<gene>
    <name evidence="3" type="ORF">DW783_22575</name>
    <name evidence="2" type="ORF">GAY12_05170</name>
</gene>
<dbReference type="PANTHER" id="PTHR22916:SF67">
    <property type="entry name" value="COLANIC ACID BIOSYNTHESIS GLYCOSYL TRANSFERASE WCAE-RELATED"/>
    <property type="match status" value="1"/>
</dbReference>
<dbReference type="InterPro" id="IPR001173">
    <property type="entry name" value="Glyco_trans_2-like"/>
</dbReference>
<evidence type="ECO:0000313" key="2">
    <source>
        <dbReference type="EMBL" id="KAB6638203.1"/>
    </source>
</evidence>
<dbReference type="CDD" id="cd06433">
    <property type="entry name" value="GT_2_WfgS_like"/>
    <property type="match status" value="1"/>
</dbReference>